<accession>A0AAE3D0A2</accession>
<comment type="caution">
    <text evidence="1">The sequence shown here is derived from an EMBL/GenBank/DDBJ whole genome shotgun (WGS) entry which is preliminary data.</text>
</comment>
<dbReference type="EMBL" id="JAICBX010000002">
    <property type="protein sequence ID" value="MBW8638300.1"/>
    <property type="molecule type" value="Genomic_DNA"/>
</dbReference>
<evidence type="ECO:0000313" key="2">
    <source>
        <dbReference type="Proteomes" id="UP001196509"/>
    </source>
</evidence>
<protein>
    <submittedName>
        <fullName evidence="1">Uncharacterized protein</fullName>
    </submittedName>
</protein>
<organism evidence="1 2">
    <name type="scientific">Flavimaribacter sediminis</name>
    <dbReference type="NCBI Taxonomy" id="2865987"/>
    <lineage>
        <taxon>Bacteria</taxon>
        <taxon>Pseudomonadati</taxon>
        <taxon>Pseudomonadota</taxon>
        <taxon>Alphaproteobacteria</taxon>
        <taxon>Hyphomicrobiales</taxon>
        <taxon>Rhizobiaceae</taxon>
        <taxon>Flavimaribacter</taxon>
    </lineage>
</organism>
<reference evidence="1" key="1">
    <citation type="submission" date="2021-08" db="EMBL/GenBank/DDBJ databases">
        <title>Hoeflea bacterium WL0058 sp. nov., isolated from the sediment.</title>
        <authorList>
            <person name="Wang L."/>
            <person name="Zhang D."/>
        </authorList>
    </citation>
    <scope>NUCLEOTIDE SEQUENCE</scope>
    <source>
        <strain evidence="1">WL0058</strain>
    </source>
</reference>
<dbReference type="Proteomes" id="UP001196509">
    <property type="component" value="Unassembled WGS sequence"/>
</dbReference>
<evidence type="ECO:0000313" key="1">
    <source>
        <dbReference type="EMBL" id="MBW8638300.1"/>
    </source>
</evidence>
<keyword evidence="2" id="KW-1185">Reference proteome</keyword>
<dbReference type="RefSeq" id="WP_220228936.1">
    <property type="nucleotide sequence ID" value="NZ_JAICBX010000002.1"/>
</dbReference>
<dbReference type="AlphaFoldDB" id="A0AAE3D0A2"/>
<name>A0AAE3D0A2_9HYPH</name>
<sequence length="69" mass="7637">MPVGIVAFWIVLIGLWPSPKASDLMPTVDRAAGTLRAASHDRDFLIARLRVLSAIYTNIRQPTPMATEF</sequence>
<proteinExistence type="predicted"/>
<gene>
    <name evidence="1" type="ORF">K1W69_13980</name>
</gene>